<feature type="signal peptide" evidence="2">
    <location>
        <begin position="1"/>
        <end position="23"/>
    </location>
</feature>
<evidence type="ECO:0000259" key="4">
    <source>
        <dbReference type="Pfam" id="PF00149"/>
    </source>
</evidence>
<feature type="domain" description="5'-Nucleotidase C-terminal" evidence="5">
    <location>
        <begin position="369"/>
        <end position="520"/>
    </location>
</feature>
<dbReference type="EMBL" id="CZBA01000017">
    <property type="protein sequence ID" value="CUP82727.1"/>
    <property type="molecule type" value="Genomic_DNA"/>
</dbReference>
<dbReference type="InterPro" id="IPR008334">
    <property type="entry name" value="5'-Nucleotdase_C"/>
</dbReference>
<dbReference type="Pfam" id="PF00149">
    <property type="entry name" value="Metallophos"/>
    <property type="match status" value="1"/>
</dbReference>
<dbReference type="Gene3D" id="3.60.21.10">
    <property type="match status" value="1"/>
</dbReference>
<evidence type="ECO:0000256" key="1">
    <source>
        <dbReference type="ARBA" id="ARBA00022729"/>
    </source>
</evidence>
<organism evidence="6 7">
    <name type="scientific">Blautia obeum</name>
    <dbReference type="NCBI Taxonomy" id="40520"/>
    <lineage>
        <taxon>Bacteria</taxon>
        <taxon>Bacillati</taxon>
        <taxon>Bacillota</taxon>
        <taxon>Clostridia</taxon>
        <taxon>Lachnospirales</taxon>
        <taxon>Lachnospiraceae</taxon>
        <taxon>Blautia</taxon>
    </lineage>
</organism>
<dbReference type="RefSeq" id="WP_055056572.1">
    <property type="nucleotide sequence ID" value="NZ_CZBA01000017.1"/>
</dbReference>
<keyword evidence="3" id="KW-0472">Membrane</keyword>
<dbReference type="SUPFAM" id="SSF55816">
    <property type="entry name" value="5'-nucleotidase (syn. UDP-sugar hydrolase), C-terminal domain"/>
    <property type="match status" value="1"/>
</dbReference>
<evidence type="ECO:0000313" key="6">
    <source>
        <dbReference type="EMBL" id="CUP82727.1"/>
    </source>
</evidence>
<dbReference type="Gene3D" id="3.90.780.10">
    <property type="entry name" value="5'-Nucleotidase, C-terminal domain"/>
    <property type="match status" value="1"/>
</dbReference>
<gene>
    <name evidence="6" type="primary">yfkN</name>
    <name evidence="6" type="ORF">ERS852533_02697</name>
</gene>
<dbReference type="GO" id="GO:0030288">
    <property type="term" value="C:outer membrane-bounded periplasmic space"/>
    <property type="evidence" value="ECO:0007669"/>
    <property type="project" value="TreeGrafter"/>
</dbReference>
<evidence type="ECO:0000259" key="5">
    <source>
        <dbReference type="Pfam" id="PF02872"/>
    </source>
</evidence>
<dbReference type="PANTHER" id="PTHR11575:SF24">
    <property type="entry name" value="5'-NUCLEOTIDASE"/>
    <property type="match status" value="1"/>
</dbReference>
<dbReference type="GO" id="GO:0000166">
    <property type="term" value="F:nucleotide binding"/>
    <property type="evidence" value="ECO:0007669"/>
    <property type="project" value="UniProtKB-KW"/>
</dbReference>
<comment type="similarity">
    <text evidence="2">Belongs to the 5'-nucleotidase family.</text>
</comment>
<feature type="domain" description="Calcineurin-like phosphoesterase" evidence="4">
    <location>
        <begin position="39"/>
        <end position="273"/>
    </location>
</feature>
<evidence type="ECO:0000256" key="2">
    <source>
        <dbReference type="RuleBase" id="RU362119"/>
    </source>
</evidence>
<dbReference type="AlphaFoldDB" id="A0A174RFX3"/>
<reference evidence="6 7" key="1">
    <citation type="submission" date="2015-09" db="EMBL/GenBank/DDBJ databases">
        <authorList>
            <consortium name="Pathogen Informatics"/>
        </authorList>
    </citation>
    <scope>NUCLEOTIDE SEQUENCE [LARGE SCALE GENOMIC DNA]</scope>
    <source>
        <strain evidence="6 7">2789STDY5834921</strain>
    </source>
</reference>
<name>A0A174RFX3_9FIRM</name>
<dbReference type="PANTHER" id="PTHR11575">
    <property type="entry name" value="5'-NUCLEOTIDASE-RELATED"/>
    <property type="match status" value="1"/>
</dbReference>
<keyword evidence="3" id="KW-0812">Transmembrane</keyword>
<keyword evidence="3" id="KW-1133">Transmembrane helix</keyword>
<feature type="chain" id="PRO_5039743441" evidence="2">
    <location>
        <begin position="24"/>
        <end position="655"/>
    </location>
</feature>
<dbReference type="CDD" id="cd00845">
    <property type="entry name" value="MPP_UshA_N_like"/>
    <property type="match status" value="1"/>
</dbReference>
<dbReference type="InterPro" id="IPR004843">
    <property type="entry name" value="Calcineurin-like_PHP"/>
</dbReference>
<dbReference type="GO" id="GO:0016787">
    <property type="term" value="F:hydrolase activity"/>
    <property type="evidence" value="ECO:0007669"/>
    <property type="project" value="UniProtKB-KW"/>
</dbReference>
<dbReference type="OrthoDB" id="9800780at2"/>
<dbReference type="PRINTS" id="PR01607">
    <property type="entry name" value="APYRASEFAMLY"/>
</dbReference>
<keyword evidence="2" id="KW-0378">Hydrolase</keyword>
<dbReference type="GO" id="GO:0009166">
    <property type="term" value="P:nucleotide catabolic process"/>
    <property type="evidence" value="ECO:0007669"/>
    <property type="project" value="InterPro"/>
</dbReference>
<dbReference type="SUPFAM" id="SSF56300">
    <property type="entry name" value="Metallo-dependent phosphatases"/>
    <property type="match status" value="1"/>
</dbReference>
<evidence type="ECO:0000256" key="3">
    <source>
        <dbReference type="SAM" id="Phobius"/>
    </source>
</evidence>
<dbReference type="Pfam" id="PF02872">
    <property type="entry name" value="5_nucleotid_C"/>
    <property type="match status" value="1"/>
</dbReference>
<feature type="transmembrane region" description="Helical" evidence="3">
    <location>
        <begin position="615"/>
        <end position="637"/>
    </location>
</feature>
<dbReference type="InterPro" id="IPR006179">
    <property type="entry name" value="5_nucleotidase/apyrase"/>
</dbReference>
<dbReference type="Proteomes" id="UP000095413">
    <property type="component" value="Unassembled WGS sequence"/>
</dbReference>
<proteinExistence type="inferred from homology"/>
<sequence>MILRKSILSVVLTIAMLMPLAQAVTVKAADDTKQVDVLFTHDTHSHLDSFSTIVNGEQKEVGGFAKIKTLINEKKKEDPDTLILDGGDFSMGTLIQTVYDTEAAELRMLGYLGYDVTTFGNHEFDYRSQGLANMLKAAKSSGETLPEIVVCNVDWDSMEKAGLNDGQKQIQSAFETYGVKDYVMVQKGDVKIAVVGVFGKDALECAPTCELSFKDPVEAVKKTVEEIKKNEEADMIACVSHGGTWEDESKSEDELLAKAVPDLDLIISGHTHSELQKAIRHGNTYIVSCGEYGRNLGSLSMTQNSDGRWDLSAYELIPVSEDVKADKATQERIDALMDTVDTNYLADFGYTRKEVLAQNDVEFNSLEEMGTEHKELNLGDIMADAYVYAVENSEYYDGDPVDVAVVPSGTVRDTYTKGDITVEDVYNSFSLGIGKDGVAGYPLINAYLTGKELKLVAEVDASISDFMTTARLYCSGLNFTYNPHRMILNKVTDCYLTRADGERTEIEDDKLYHVVTDLYTGQMLGSVMKMSYGLLSLEPKDKDGNPIENLEDHAVMEGNKELKAWDAIARYMQSFDDADGDGIANVSEYYATTHDRKVVDDSKNILDLVKKPNKYTAIIVCIGLIIIIIIVLVVSLIRKIVRKSRKKKNIHNTNR</sequence>
<keyword evidence="2" id="KW-0547">Nucleotide-binding</keyword>
<accession>A0A174RFX3</accession>
<protein>
    <submittedName>
        <fullName evidence="6">Trifunctional nucleotide phosphoesterase protein YfkN</fullName>
    </submittedName>
</protein>
<dbReference type="InterPro" id="IPR036907">
    <property type="entry name" value="5'-Nucleotdase_C_sf"/>
</dbReference>
<keyword evidence="1 2" id="KW-0732">Signal</keyword>
<evidence type="ECO:0000313" key="7">
    <source>
        <dbReference type="Proteomes" id="UP000095413"/>
    </source>
</evidence>
<dbReference type="InterPro" id="IPR029052">
    <property type="entry name" value="Metallo-depent_PP-like"/>
</dbReference>